<protein>
    <submittedName>
        <fullName evidence="1">Uncharacterized protein</fullName>
    </submittedName>
</protein>
<accession>A0A4C1YY89</accession>
<dbReference type="EMBL" id="BGZK01001428">
    <property type="protein sequence ID" value="GBP79754.1"/>
    <property type="molecule type" value="Genomic_DNA"/>
</dbReference>
<evidence type="ECO:0000313" key="2">
    <source>
        <dbReference type="Proteomes" id="UP000299102"/>
    </source>
</evidence>
<comment type="caution">
    <text evidence="1">The sequence shown here is derived from an EMBL/GenBank/DDBJ whole genome shotgun (WGS) entry which is preliminary data.</text>
</comment>
<name>A0A4C1YY89_EUMVA</name>
<evidence type="ECO:0000313" key="1">
    <source>
        <dbReference type="EMBL" id="GBP79754.1"/>
    </source>
</evidence>
<proteinExistence type="predicted"/>
<dbReference type="Proteomes" id="UP000299102">
    <property type="component" value="Unassembled WGS sequence"/>
</dbReference>
<dbReference type="AlphaFoldDB" id="A0A4C1YY89"/>
<reference evidence="1 2" key="1">
    <citation type="journal article" date="2019" name="Commun. Biol.">
        <title>The bagworm genome reveals a unique fibroin gene that provides high tensile strength.</title>
        <authorList>
            <person name="Kono N."/>
            <person name="Nakamura H."/>
            <person name="Ohtoshi R."/>
            <person name="Tomita M."/>
            <person name="Numata K."/>
            <person name="Arakawa K."/>
        </authorList>
    </citation>
    <scope>NUCLEOTIDE SEQUENCE [LARGE SCALE GENOMIC DNA]</scope>
</reference>
<keyword evidence="2" id="KW-1185">Reference proteome</keyword>
<sequence>MGRLASSSNVRTLTTRSGLKKSFGRLSRPKIFSNRRHRPMMVEVKGTREAVVLHARAEARRRPDLRRPDELRT</sequence>
<organism evidence="1 2">
    <name type="scientific">Eumeta variegata</name>
    <name type="common">Bagworm moth</name>
    <name type="synonym">Eumeta japonica</name>
    <dbReference type="NCBI Taxonomy" id="151549"/>
    <lineage>
        <taxon>Eukaryota</taxon>
        <taxon>Metazoa</taxon>
        <taxon>Ecdysozoa</taxon>
        <taxon>Arthropoda</taxon>
        <taxon>Hexapoda</taxon>
        <taxon>Insecta</taxon>
        <taxon>Pterygota</taxon>
        <taxon>Neoptera</taxon>
        <taxon>Endopterygota</taxon>
        <taxon>Lepidoptera</taxon>
        <taxon>Glossata</taxon>
        <taxon>Ditrysia</taxon>
        <taxon>Tineoidea</taxon>
        <taxon>Psychidae</taxon>
        <taxon>Oiketicinae</taxon>
        <taxon>Eumeta</taxon>
    </lineage>
</organism>
<gene>
    <name evidence="1" type="ORF">EVAR_67530_1</name>
</gene>